<feature type="region of interest" description="Disordered" evidence="2">
    <location>
        <begin position="104"/>
        <end position="175"/>
    </location>
</feature>
<feature type="compositionally biased region" description="Basic and acidic residues" evidence="2">
    <location>
        <begin position="123"/>
        <end position="141"/>
    </location>
</feature>
<keyword evidence="1" id="KW-0175">Coiled coil</keyword>
<feature type="region of interest" description="Disordered" evidence="2">
    <location>
        <begin position="188"/>
        <end position="267"/>
    </location>
</feature>
<dbReference type="Proteomes" id="UP001165060">
    <property type="component" value="Unassembled WGS sequence"/>
</dbReference>
<keyword evidence="4" id="KW-1185">Reference proteome</keyword>
<evidence type="ECO:0000256" key="2">
    <source>
        <dbReference type="SAM" id="MobiDB-lite"/>
    </source>
</evidence>
<reference evidence="3 4" key="1">
    <citation type="journal article" date="2023" name="Commun. Biol.">
        <title>Genome analysis of Parmales, the sister group of diatoms, reveals the evolutionary specialization of diatoms from phago-mixotrophs to photoautotrophs.</title>
        <authorList>
            <person name="Ban H."/>
            <person name="Sato S."/>
            <person name="Yoshikawa S."/>
            <person name="Yamada K."/>
            <person name="Nakamura Y."/>
            <person name="Ichinomiya M."/>
            <person name="Sato N."/>
            <person name="Blanc-Mathieu R."/>
            <person name="Endo H."/>
            <person name="Kuwata A."/>
            <person name="Ogata H."/>
        </authorList>
    </citation>
    <scope>NUCLEOTIDE SEQUENCE [LARGE SCALE GENOMIC DNA]</scope>
</reference>
<feature type="non-terminal residue" evidence="3">
    <location>
        <position position="1"/>
    </location>
</feature>
<accession>A0ABQ6MWM9</accession>
<protein>
    <submittedName>
        <fullName evidence="3">Uncharacterized protein</fullName>
    </submittedName>
</protein>
<proteinExistence type="predicted"/>
<gene>
    <name evidence="3" type="ORF">TeGR_g12912</name>
</gene>
<feature type="coiled-coil region" evidence="1">
    <location>
        <begin position="16"/>
        <end position="61"/>
    </location>
</feature>
<comment type="caution">
    <text evidence="3">The sequence shown here is derived from an EMBL/GenBank/DDBJ whole genome shotgun (WGS) entry which is preliminary data.</text>
</comment>
<evidence type="ECO:0000256" key="1">
    <source>
        <dbReference type="SAM" id="Coils"/>
    </source>
</evidence>
<sequence>YWKEKERKYKQIHIDLNAAENMHVTYREELNKWESKHEHKVRELTRQKDKLAMENMELMKAADKKDAELGALRRSHEHQISVYHGLLAKSQNGLTDDMFEKAAAAGGGGGLKRKDMMLGGAPEKGEEAKKSKVQKEAENPGRHRLGYYNSDEDDSDDSIEIQPRRDKPVVVAKQSGLSKHTASAIASARPFAAKKKSGVSGSKFNSLLGGSGKGAGNPLFAQRDRLKENSAPKGGKGGVIKQPRFEVAKPKGGGMKNFLKPGGKRTL</sequence>
<dbReference type="EMBL" id="BRYB01001854">
    <property type="protein sequence ID" value="GMI35054.1"/>
    <property type="molecule type" value="Genomic_DNA"/>
</dbReference>
<evidence type="ECO:0000313" key="4">
    <source>
        <dbReference type="Proteomes" id="UP001165060"/>
    </source>
</evidence>
<evidence type="ECO:0000313" key="3">
    <source>
        <dbReference type="EMBL" id="GMI35054.1"/>
    </source>
</evidence>
<feature type="compositionally biased region" description="Acidic residues" evidence="2">
    <location>
        <begin position="150"/>
        <end position="159"/>
    </location>
</feature>
<organism evidence="3 4">
    <name type="scientific">Tetraparma gracilis</name>
    <dbReference type="NCBI Taxonomy" id="2962635"/>
    <lineage>
        <taxon>Eukaryota</taxon>
        <taxon>Sar</taxon>
        <taxon>Stramenopiles</taxon>
        <taxon>Ochrophyta</taxon>
        <taxon>Bolidophyceae</taxon>
        <taxon>Parmales</taxon>
        <taxon>Triparmaceae</taxon>
        <taxon>Tetraparma</taxon>
    </lineage>
</organism>
<name>A0ABQ6MWM9_9STRA</name>